<proteinExistence type="predicted"/>
<evidence type="ECO:0000313" key="3">
    <source>
        <dbReference type="EMBL" id="KAG5653146.1"/>
    </source>
</evidence>
<feature type="signal peptide" evidence="2">
    <location>
        <begin position="1"/>
        <end position="16"/>
    </location>
</feature>
<evidence type="ECO:0000313" key="4">
    <source>
        <dbReference type="Proteomes" id="UP000717328"/>
    </source>
</evidence>
<reference evidence="3" key="1">
    <citation type="submission" date="2021-02" db="EMBL/GenBank/DDBJ databases">
        <authorList>
            <person name="Nieuwenhuis M."/>
            <person name="Van De Peppel L.J.J."/>
        </authorList>
    </citation>
    <scope>NUCLEOTIDE SEQUENCE</scope>
    <source>
        <strain evidence="3">D49</strain>
    </source>
</reference>
<dbReference type="AlphaFoldDB" id="A0A9P7KN30"/>
<name>A0A9P7KN30_9AGAR</name>
<dbReference type="Pfam" id="PF10281">
    <property type="entry name" value="Ish1"/>
    <property type="match status" value="6"/>
</dbReference>
<evidence type="ECO:0000256" key="2">
    <source>
        <dbReference type="SAM" id="SignalP"/>
    </source>
</evidence>
<dbReference type="EMBL" id="JABCKI010000072">
    <property type="protein sequence ID" value="KAG5653146.1"/>
    <property type="molecule type" value="Genomic_DNA"/>
</dbReference>
<evidence type="ECO:0000256" key="1">
    <source>
        <dbReference type="SAM" id="MobiDB-lite"/>
    </source>
</evidence>
<dbReference type="OrthoDB" id="2527403at2759"/>
<gene>
    <name evidence="3" type="ORF">H0H81_002138</name>
</gene>
<comment type="caution">
    <text evidence="3">The sequence shown here is derived from an EMBL/GenBank/DDBJ whole genome shotgun (WGS) entry which is preliminary data.</text>
</comment>
<organism evidence="3 4">
    <name type="scientific">Sphagnurus paluster</name>
    <dbReference type="NCBI Taxonomy" id="117069"/>
    <lineage>
        <taxon>Eukaryota</taxon>
        <taxon>Fungi</taxon>
        <taxon>Dikarya</taxon>
        <taxon>Basidiomycota</taxon>
        <taxon>Agaricomycotina</taxon>
        <taxon>Agaricomycetes</taxon>
        <taxon>Agaricomycetidae</taxon>
        <taxon>Agaricales</taxon>
        <taxon>Tricholomatineae</taxon>
        <taxon>Lyophyllaceae</taxon>
        <taxon>Sphagnurus</taxon>
    </lineage>
</organism>
<reference evidence="3" key="2">
    <citation type="submission" date="2021-10" db="EMBL/GenBank/DDBJ databases">
        <title>Phylogenomics reveals ancestral predisposition of the termite-cultivated fungus Termitomyces towards a domesticated lifestyle.</title>
        <authorList>
            <person name="Auxier B."/>
            <person name="Grum-Grzhimaylo A."/>
            <person name="Cardenas M.E."/>
            <person name="Lodge J.D."/>
            <person name="Laessoe T."/>
            <person name="Pedersen O."/>
            <person name="Smith M.E."/>
            <person name="Kuyper T.W."/>
            <person name="Franco-Molano E.A."/>
            <person name="Baroni T.J."/>
            <person name="Aanen D.K."/>
        </authorList>
    </citation>
    <scope>NUCLEOTIDE SEQUENCE</scope>
    <source>
        <strain evidence="3">D49</strain>
    </source>
</reference>
<keyword evidence="4" id="KW-1185">Reference proteome</keyword>
<feature type="chain" id="PRO_5040249730" evidence="2">
    <location>
        <begin position="17"/>
        <end position="533"/>
    </location>
</feature>
<keyword evidence="2" id="KW-0732">Signal</keyword>
<dbReference type="InterPro" id="IPR018803">
    <property type="entry name" value="Ish1/Msc1-like"/>
</dbReference>
<feature type="region of interest" description="Disordered" evidence="1">
    <location>
        <begin position="504"/>
        <end position="533"/>
    </location>
</feature>
<accession>A0A9P7KN30</accession>
<sequence>MKISLLLLGLSATSQASSWFGSSPPAAPYATWSTSELSSWLEAHNIPLPSESPKQSDLTALVEENWNSVSAWSYDQYNSAQKSFADIRDASFDKWDESRLRQFLLAQGIVAPKGPKEHLVHLAQSQYRAYTNAASSFSARASTAAYGDSAHQATQTLSSLVAHATNGAARALDDSKDYVYSNWNDAKIRSYLVSKGVRVKEGAAQSRDQLLNLMRDTYAKASEPIYEAWSDSYLNEWLVSHNIISPSPPSPYSRAYLLEKMKQYYYGTNDTVYSAWSESQLKNWLVKQGIVKSEAQIKREKMLKLVQDNYLSAKSTIFSAWSDNQIRDWLVQNKYIDDRNAAQIKRDELIKQISDKYTAATTPSYLAWPDARLRAFLRQHNIPENRLPTSRPGLLQETRIRWVQTQTNAEVLWAKVKEIVGGVEGGVEDQLAKVWSLLKGSEKYAGEKFEEGKGVAGDKYNEGKAKADEKIARGQKYAGEAFDDSKEEAGRRYTDAEKLYEKEKERAYDKAQESSENIGEKVKVGGQKLKGEL</sequence>
<protein>
    <submittedName>
        <fullName evidence="3">Uncharacterized protein</fullName>
    </submittedName>
</protein>
<dbReference type="Proteomes" id="UP000717328">
    <property type="component" value="Unassembled WGS sequence"/>
</dbReference>